<feature type="domain" description="AraC effector-binding" evidence="1">
    <location>
        <begin position="7"/>
        <end position="167"/>
    </location>
</feature>
<dbReference type="InterPro" id="IPR010499">
    <property type="entry name" value="AraC_E-bd"/>
</dbReference>
<dbReference type="Gene3D" id="3.20.80.10">
    <property type="entry name" value="Regulatory factor, effector binding domain"/>
    <property type="match status" value="1"/>
</dbReference>
<gene>
    <name evidence="2" type="ORF">RM590_19985</name>
</gene>
<sequence length="169" mass="18669">MTQQPQFAPAVVERPEQHYVAAREVVTMETIGRVADRLPDVFGFLGARGVEPVDAPFFKYDVIDMARRLEIEAGVPVAAPVEPAPGLIAGVLPAGRYATVTHVGHPDGLVDVTAALLEWAADRNLVWDAWDAPEGHAWRCRLEIYRTDPATEPDMNRWETQLAFRLADA</sequence>
<protein>
    <submittedName>
        <fullName evidence="2">GyrI-like domain-containing protein</fullName>
    </submittedName>
</protein>
<organism evidence="2 3">
    <name type="scientific">Streptomyces litchfieldiae</name>
    <dbReference type="NCBI Taxonomy" id="3075543"/>
    <lineage>
        <taxon>Bacteria</taxon>
        <taxon>Bacillati</taxon>
        <taxon>Actinomycetota</taxon>
        <taxon>Actinomycetes</taxon>
        <taxon>Kitasatosporales</taxon>
        <taxon>Streptomycetaceae</taxon>
        <taxon>Streptomyces</taxon>
    </lineage>
</organism>
<dbReference type="EMBL" id="JAVREL010000011">
    <property type="protein sequence ID" value="MDT0344874.1"/>
    <property type="molecule type" value="Genomic_DNA"/>
</dbReference>
<accession>A0ABU2MWD6</accession>
<dbReference type="SUPFAM" id="SSF55136">
    <property type="entry name" value="Probable bacterial effector-binding domain"/>
    <property type="match status" value="1"/>
</dbReference>
<evidence type="ECO:0000259" key="1">
    <source>
        <dbReference type="SMART" id="SM00871"/>
    </source>
</evidence>
<proteinExistence type="predicted"/>
<comment type="caution">
    <text evidence="2">The sequence shown here is derived from an EMBL/GenBank/DDBJ whole genome shotgun (WGS) entry which is preliminary data.</text>
</comment>
<dbReference type="Pfam" id="PF06445">
    <property type="entry name" value="GyrI-like"/>
    <property type="match status" value="1"/>
</dbReference>
<dbReference type="SMART" id="SM00871">
    <property type="entry name" value="AraC_E_bind"/>
    <property type="match status" value="1"/>
</dbReference>
<dbReference type="InterPro" id="IPR029442">
    <property type="entry name" value="GyrI-like"/>
</dbReference>
<reference evidence="3" key="1">
    <citation type="submission" date="2023-07" db="EMBL/GenBank/DDBJ databases">
        <title>30 novel species of actinomycetes from the DSMZ collection.</title>
        <authorList>
            <person name="Nouioui I."/>
        </authorList>
    </citation>
    <scope>NUCLEOTIDE SEQUENCE [LARGE SCALE GENOMIC DNA]</scope>
    <source>
        <strain evidence="3">DSM 44938</strain>
    </source>
</reference>
<evidence type="ECO:0000313" key="2">
    <source>
        <dbReference type="EMBL" id="MDT0344874.1"/>
    </source>
</evidence>
<keyword evidence="3" id="KW-1185">Reference proteome</keyword>
<dbReference type="InterPro" id="IPR011256">
    <property type="entry name" value="Reg_factor_effector_dom_sf"/>
</dbReference>
<dbReference type="Proteomes" id="UP001183246">
    <property type="component" value="Unassembled WGS sequence"/>
</dbReference>
<dbReference type="RefSeq" id="WP_311705996.1">
    <property type="nucleotide sequence ID" value="NZ_JAVREL010000011.1"/>
</dbReference>
<evidence type="ECO:0000313" key="3">
    <source>
        <dbReference type="Proteomes" id="UP001183246"/>
    </source>
</evidence>
<name>A0ABU2MWD6_9ACTN</name>